<evidence type="ECO:0008006" key="3">
    <source>
        <dbReference type="Google" id="ProtNLM"/>
    </source>
</evidence>
<comment type="caution">
    <text evidence="1">The sequence shown here is derived from an EMBL/GenBank/DDBJ whole genome shotgun (WGS) entry which is preliminary data.</text>
</comment>
<accession>A0ABP4J4W4</accession>
<keyword evidence="2" id="KW-1185">Reference proteome</keyword>
<gene>
    <name evidence="1" type="ORF">GCM10009613_65840</name>
</gene>
<evidence type="ECO:0000313" key="1">
    <source>
        <dbReference type="EMBL" id="GAA1404082.1"/>
    </source>
</evidence>
<dbReference type="RefSeq" id="WP_344030695.1">
    <property type="nucleotide sequence ID" value="NZ_BAAAJK010000073.1"/>
</dbReference>
<dbReference type="InterPro" id="IPR038573">
    <property type="entry name" value="BrnT_sf"/>
</dbReference>
<sequence>MWREIQWTEQSEEHIARHSVTPGEVDELVNTRPRYLVDGRENTTLIYGTTDNGRHLLVVTAPSEDGRYYVVTARDMDDAERRAFARKAR</sequence>
<dbReference type="EMBL" id="BAAAJK010000073">
    <property type="protein sequence ID" value="GAA1404082.1"/>
    <property type="molecule type" value="Genomic_DNA"/>
</dbReference>
<evidence type="ECO:0000313" key="2">
    <source>
        <dbReference type="Proteomes" id="UP001501414"/>
    </source>
</evidence>
<dbReference type="Gene3D" id="3.10.450.530">
    <property type="entry name" value="Ribonuclease toxin, BrnT, of type II toxin-antitoxin system"/>
    <property type="match status" value="1"/>
</dbReference>
<dbReference type="Proteomes" id="UP001501414">
    <property type="component" value="Unassembled WGS sequence"/>
</dbReference>
<proteinExistence type="predicted"/>
<name>A0ABP4J4W4_9PSEU</name>
<organism evidence="1 2">
    <name type="scientific">Pseudonocardia kongjuensis</name>
    <dbReference type="NCBI Taxonomy" id="102227"/>
    <lineage>
        <taxon>Bacteria</taxon>
        <taxon>Bacillati</taxon>
        <taxon>Actinomycetota</taxon>
        <taxon>Actinomycetes</taxon>
        <taxon>Pseudonocardiales</taxon>
        <taxon>Pseudonocardiaceae</taxon>
        <taxon>Pseudonocardia</taxon>
    </lineage>
</organism>
<reference evidence="2" key="1">
    <citation type="journal article" date="2019" name="Int. J. Syst. Evol. Microbiol.">
        <title>The Global Catalogue of Microorganisms (GCM) 10K type strain sequencing project: providing services to taxonomists for standard genome sequencing and annotation.</title>
        <authorList>
            <consortium name="The Broad Institute Genomics Platform"/>
            <consortium name="The Broad Institute Genome Sequencing Center for Infectious Disease"/>
            <person name="Wu L."/>
            <person name="Ma J."/>
        </authorList>
    </citation>
    <scope>NUCLEOTIDE SEQUENCE [LARGE SCALE GENOMIC DNA]</scope>
    <source>
        <strain evidence="2">JCM 11896</strain>
    </source>
</reference>
<protein>
    <recommendedName>
        <fullName evidence="3">BrnT family toxin</fullName>
    </recommendedName>
</protein>